<gene>
    <name evidence="2" type="ORF">NP233_g6255</name>
</gene>
<proteinExistence type="predicted"/>
<feature type="region of interest" description="Disordered" evidence="1">
    <location>
        <begin position="65"/>
        <end position="85"/>
    </location>
</feature>
<keyword evidence="3" id="KW-1185">Reference proteome</keyword>
<sequence>MKLYLTQHYKFHVTRARTIPQLHVHHALCKSSNLQQRPNTRRVAVPTFCLPSSRSLIHTLPRLQASRDPVPSPKQWPNKLGSNPCAVMSGEHDAKHIFFGSQMPPPPINPLGYDDDAL</sequence>
<dbReference type="EMBL" id="JANIEX010000402">
    <property type="protein sequence ID" value="KAJ3567606.1"/>
    <property type="molecule type" value="Genomic_DNA"/>
</dbReference>
<accession>A0AAD5VUV0</accession>
<dbReference type="Proteomes" id="UP001213000">
    <property type="component" value="Unassembled WGS sequence"/>
</dbReference>
<evidence type="ECO:0000313" key="2">
    <source>
        <dbReference type="EMBL" id="KAJ3567606.1"/>
    </source>
</evidence>
<name>A0AAD5VUV0_9AGAR</name>
<evidence type="ECO:0000256" key="1">
    <source>
        <dbReference type="SAM" id="MobiDB-lite"/>
    </source>
</evidence>
<reference evidence="2" key="1">
    <citation type="submission" date="2022-07" db="EMBL/GenBank/DDBJ databases">
        <title>Genome Sequence of Leucocoprinus birnbaumii.</title>
        <authorList>
            <person name="Buettner E."/>
        </authorList>
    </citation>
    <scope>NUCLEOTIDE SEQUENCE</scope>
    <source>
        <strain evidence="2">VT141</strain>
    </source>
</reference>
<dbReference type="AlphaFoldDB" id="A0AAD5VUV0"/>
<comment type="caution">
    <text evidence="2">The sequence shown here is derived from an EMBL/GenBank/DDBJ whole genome shotgun (WGS) entry which is preliminary data.</text>
</comment>
<feature type="region of interest" description="Disordered" evidence="1">
    <location>
        <begin position="98"/>
        <end position="118"/>
    </location>
</feature>
<evidence type="ECO:0000313" key="3">
    <source>
        <dbReference type="Proteomes" id="UP001213000"/>
    </source>
</evidence>
<organism evidence="2 3">
    <name type="scientific">Leucocoprinus birnbaumii</name>
    <dbReference type="NCBI Taxonomy" id="56174"/>
    <lineage>
        <taxon>Eukaryota</taxon>
        <taxon>Fungi</taxon>
        <taxon>Dikarya</taxon>
        <taxon>Basidiomycota</taxon>
        <taxon>Agaricomycotina</taxon>
        <taxon>Agaricomycetes</taxon>
        <taxon>Agaricomycetidae</taxon>
        <taxon>Agaricales</taxon>
        <taxon>Agaricineae</taxon>
        <taxon>Agaricaceae</taxon>
        <taxon>Leucocoprinus</taxon>
    </lineage>
</organism>
<protein>
    <submittedName>
        <fullName evidence="2">Uncharacterized protein</fullName>
    </submittedName>
</protein>